<dbReference type="Pfam" id="PF08617">
    <property type="entry name" value="CGI-121"/>
    <property type="match status" value="1"/>
</dbReference>
<dbReference type="SUPFAM" id="SSF143870">
    <property type="entry name" value="PF0523-like"/>
    <property type="match status" value="1"/>
</dbReference>
<dbReference type="GO" id="GO:0005829">
    <property type="term" value="C:cytosol"/>
    <property type="evidence" value="ECO:0007669"/>
    <property type="project" value="TreeGrafter"/>
</dbReference>
<dbReference type="Proteomes" id="UP000226431">
    <property type="component" value="Unassembled WGS sequence"/>
</dbReference>
<comment type="function">
    <text evidence="7">Component of the EKC/KEOPS complex that is required for the formation of a threonylcarbamoyl group on adenosine at position 37 (t(6)A37) in tRNAs that read codons beginning with adenine. The complex is probably involved in the transfer of the threonylcarbamoyl moiety of threonylcarbamoyl-AMP (TC-AMP) to the N6 group of A37. CGI121 acts as an allosteric effector that regulates the t(6)A activity of the complex. The EKC/KEOPS complex also promotes both telomere uncapping and telomere elongation. The complex is required for efficient recruitment of transcriptional coactivators. CGI121 is not required for tRNA modification.</text>
</comment>
<comment type="caution">
    <text evidence="9">The sequence shown here is derived from an EMBL/GenBank/DDBJ whole genome shotgun (WGS) entry which is preliminary data.</text>
</comment>
<evidence type="ECO:0000256" key="4">
    <source>
        <dbReference type="ARBA" id="ARBA00016009"/>
    </source>
</evidence>
<dbReference type="OrthoDB" id="329139at2759"/>
<dbReference type="Gene3D" id="3.30.2380.10">
    <property type="entry name" value="CGI121/TPRKB"/>
    <property type="match status" value="1"/>
</dbReference>
<keyword evidence="6 8" id="KW-0539">Nucleus</keyword>
<keyword evidence="10" id="KW-1185">Reference proteome</keyword>
<dbReference type="GO" id="GO:0005634">
    <property type="term" value="C:nucleus"/>
    <property type="evidence" value="ECO:0007669"/>
    <property type="project" value="UniProtKB-SubCell"/>
</dbReference>
<dbReference type="PANTHER" id="PTHR15840:SF10">
    <property type="entry name" value="EKC_KEOPS COMPLEX SUBUNIT TPRKB"/>
    <property type="match status" value="1"/>
</dbReference>
<comment type="subcellular location">
    <subcellularLocation>
        <location evidence="1">Nucleus</location>
    </subcellularLocation>
</comment>
<evidence type="ECO:0000256" key="1">
    <source>
        <dbReference type="ARBA" id="ARBA00004123"/>
    </source>
</evidence>
<dbReference type="AlphaFoldDB" id="A0A2C5XEE3"/>
<protein>
    <recommendedName>
        <fullName evidence="4">EKC/KEOPS complex subunit CGI121</fullName>
    </recommendedName>
    <alternativeName>
        <fullName evidence="3">EKC/KEOPS complex subunit cgi121</fullName>
    </alternativeName>
</protein>
<proteinExistence type="inferred from homology"/>
<evidence type="ECO:0000256" key="5">
    <source>
        <dbReference type="ARBA" id="ARBA00022694"/>
    </source>
</evidence>
<reference evidence="9 10" key="1">
    <citation type="submission" date="2017-06" db="EMBL/GenBank/DDBJ databases">
        <title>Ant-infecting Ophiocordyceps genomes reveal a high diversity of potential behavioral manipulation genes and a possible major role for enterotoxins.</title>
        <authorList>
            <person name="De Bekker C."/>
            <person name="Evans H.C."/>
            <person name="Brachmann A."/>
            <person name="Hughes D.P."/>
        </authorList>
    </citation>
    <scope>NUCLEOTIDE SEQUENCE [LARGE SCALE GENOMIC DNA]</scope>
    <source>
        <strain evidence="9 10">Map16</strain>
    </source>
</reference>
<dbReference type="STRING" id="2004952.A0A2C5XEE3"/>
<sequence>MPSPILARWKNALETPNIHSEIVVNLSPSNNIADAYRRFGLSPSTTNLAVVKVTFPTETNPVPPSSHVIWHHLSANVQGQAVSLTDDNIEAVTALAKVRKNYKINNSLGWLPEDEAACRPQLEALVVSSMALRSL</sequence>
<dbReference type="InterPro" id="IPR036504">
    <property type="entry name" value="CGI121/TPRKB_sf"/>
</dbReference>
<evidence type="ECO:0000256" key="8">
    <source>
        <dbReference type="RuleBase" id="RU004398"/>
    </source>
</evidence>
<dbReference type="GO" id="GO:0002949">
    <property type="term" value="P:tRNA threonylcarbamoyladenosine modification"/>
    <property type="evidence" value="ECO:0007669"/>
    <property type="project" value="TreeGrafter"/>
</dbReference>
<keyword evidence="5" id="KW-0819">tRNA processing</keyword>
<gene>
    <name evidence="9" type="ORF">CDD80_6747</name>
</gene>
<comment type="similarity">
    <text evidence="2 8">Belongs to the CGI121/TPRKB family.</text>
</comment>
<dbReference type="PANTHER" id="PTHR15840">
    <property type="entry name" value="CGI-121 FAMILY MEMBER"/>
    <property type="match status" value="1"/>
</dbReference>
<evidence type="ECO:0000256" key="7">
    <source>
        <dbReference type="ARBA" id="ARBA00025043"/>
    </source>
</evidence>
<dbReference type="InterPro" id="IPR013926">
    <property type="entry name" value="CGI121/TPRKB"/>
</dbReference>
<evidence type="ECO:0000313" key="10">
    <source>
        <dbReference type="Proteomes" id="UP000226431"/>
    </source>
</evidence>
<evidence type="ECO:0000256" key="6">
    <source>
        <dbReference type="ARBA" id="ARBA00023242"/>
    </source>
</evidence>
<dbReference type="EMBL" id="NJES01000768">
    <property type="protein sequence ID" value="PHH69419.1"/>
    <property type="molecule type" value="Genomic_DNA"/>
</dbReference>
<organism evidence="9 10">
    <name type="scientific">Ophiocordyceps camponoti-rufipedis</name>
    <dbReference type="NCBI Taxonomy" id="2004952"/>
    <lineage>
        <taxon>Eukaryota</taxon>
        <taxon>Fungi</taxon>
        <taxon>Dikarya</taxon>
        <taxon>Ascomycota</taxon>
        <taxon>Pezizomycotina</taxon>
        <taxon>Sordariomycetes</taxon>
        <taxon>Hypocreomycetidae</taxon>
        <taxon>Hypocreales</taxon>
        <taxon>Ophiocordycipitaceae</taxon>
        <taxon>Ophiocordyceps</taxon>
    </lineage>
</organism>
<accession>A0A2C5XEE3</accession>
<name>A0A2C5XEE3_9HYPO</name>
<evidence type="ECO:0000313" key="9">
    <source>
        <dbReference type="EMBL" id="PHH69419.1"/>
    </source>
</evidence>
<evidence type="ECO:0000256" key="3">
    <source>
        <dbReference type="ARBA" id="ARBA00015316"/>
    </source>
</evidence>
<dbReference type="GO" id="GO:0000408">
    <property type="term" value="C:EKC/KEOPS complex"/>
    <property type="evidence" value="ECO:0007669"/>
    <property type="project" value="TreeGrafter"/>
</dbReference>
<evidence type="ECO:0000256" key="2">
    <source>
        <dbReference type="ARBA" id="ARBA00005546"/>
    </source>
</evidence>